<evidence type="ECO:0000259" key="4">
    <source>
        <dbReference type="PROSITE" id="PS50850"/>
    </source>
</evidence>
<feature type="transmembrane region" description="Helical" evidence="3">
    <location>
        <begin position="303"/>
        <end position="327"/>
    </location>
</feature>
<dbReference type="PANTHER" id="PTHR11360:SF163">
    <property type="entry name" value="MONOCARBOXYLATE TRANSPORTER 9-LIKE PROTEIN"/>
    <property type="match status" value="1"/>
</dbReference>
<dbReference type="PANTHER" id="PTHR11360">
    <property type="entry name" value="MONOCARBOXYLATE TRANSPORTER"/>
    <property type="match status" value="1"/>
</dbReference>
<proteinExistence type="predicted"/>
<evidence type="ECO:0000256" key="2">
    <source>
        <dbReference type="SAM" id="MobiDB-lite"/>
    </source>
</evidence>
<dbReference type="AlphaFoldDB" id="A0A1B6LCF0"/>
<comment type="subcellular location">
    <subcellularLocation>
        <location evidence="1">Membrane</location>
        <topology evidence="1">Multi-pass membrane protein</topology>
    </subcellularLocation>
</comment>
<feature type="transmembrane region" description="Helical" evidence="3">
    <location>
        <begin position="368"/>
        <end position="389"/>
    </location>
</feature>
<dbReference type="InterPro" id="IPR020846">
    <property type="entry name" value="MFS_dom"/>
</dbReference>
<feature type="region of interest" description="Disordered" evidence="2">
    <location>
        <begin position="154"/>
        <end position="191"/>
    </location>
</feature>
<dbReference type="Gene3D" id="1.20.1250.20">
    <property type="entry name" value="MFS general substrate transporter like domains"/>
    <property type="match status" value="1"/>
</dbReference>
<organism evidence="5">
    <name type="scientific">Graphocephala atropunctata</name>
    <dbReference type="NCBI Taxonomy" id="36148"/>
    <lineage>
        <taxon>Eukaryota</taxon>
        <taxon>Metazoa</taxon>
        <taxon>Ecdysozoa</taxon>
        <taxon>Arthropoda</taxon>
        <taxon>Hexapoda</taxon>
        <taxon>Insecta</taxon>
        <taxon>Pterygota</taxon>
        <taxon>Neoptera</taxon>
        <taxon>Paraneoptera</taxon>
        <taxon>Hemiptera</taxon>
        <taxon>Auchenorrhyncha</taxon>
        <taxon>Membracoidea</taxon>
        <taxon>Cicadellidae</taxon>
        <taxon>Cicadellinae</taxon>
        <taxon>Cicadellini</taxon>
        <taxon>Graphocephala</taxon>
    </lineage>
</organism>
<feature type="transmembrane region" description="Helical" evidence="3">
    <location>
        <begin position="339"/>
        <end position="362"/>
    </location>
</feature>
<keyword evidence="3" id="KW-0472">Membrane</keyword>
<accession>A0A1B6LCF0</accession>
<feature type="domain" description="Major facilitator superfamily (MFS) profile" evidence="4">
    <location>
        <begin position="209"/>
        <end position="408"/>
    </location>
</feature>
<feature type="compositionally biased region" description="Basic and acidic residues" evidence="2">
    <location>
        <begin position="154"/>
        <end position="182"/>
    </location>
</feature>
<dbReference type="InterPro" id="IPR036259">
    <property type="entry name" value="MFS_trans_sf"/>
</dbReference>
<dbReference type="GO" id="GO:0016020">
    <property type="term" value="C:membrane"/>
    <property type="evidence" value="ECO:0007669"/>
    <property type="project" value="UniProtKB-SubCell"/>
</dbReference>
<name>A0A1B6LCF0_9HEMI</name>
<evidence type="ECO:0000313" key="5">
    <source>
        <dbReference type="EMBL" id="JAT21378.1"/>
    </source>
</evidence>
<feature type="non-terminal residue" evidence="5">
    <location>
        <position position="1"/>
    </location>
</feature>
<dbReference type="SUPFAM" id="SSF103473">
    <property type="entry name" value="MFS general substrate transporter"/>
    <property type="match status" value="1"/>
</dbReference>
<dbReference type="EMBL" id="GEBQ01018599">
    <property type="protein sequence ID" value="JAT21378.1"/>
    <property type="molecule type" value="Transcribed_RNA"/>
</dbReference>
<evidence type="ECO:0000256" key="1">
    <source>
        <dbReference type="ARBA" id="ARBA00004141"/>
    </source>
</evidence>
<reference evidence="5" key="1">
    <citation type="submission" date="2015-11" db="EMBL/GenBank/DDBJ databases">
        <title>De novo transcriptome assembly of four potential Pierce s Disease insect vectors from Arizona vineyards.</title>
        <authorList>
            <person name="Tassone E.E."/>
        </authorList>
    </citation>
    <scope>NUCLEOTIDE SEQUENCE</scope>
</reference>
<gene>
    <name evidence="5" type="ORF">g.22189</name>
</gene>
<dbReference type="InterPro" id="IPR011701">
    <property type="entry name" value="MFS"/>
</dbReference>
<dbReference type="Pfam" id="PF07690">
    <property type="entry name" value="MFS_1"/>
    <property type="match status" value="1"/>
</dbReference>
<dbReference type="GO" id="GO:0008028">
    <property type="term" value="F:monocarboxylic acid transmembrane transporter activity"/>
    <property type="evidence" value="ECO:0007669"/>
    <property type="project" value="TreeGrafter"/>
</dbReference>
<protein>
    <recommendedName>
        <fullName evidence="4">Major facilitator superfamily (MFS) profile domain-containing protein</fullName>
    </recommendedName>
</protein>
<evidence type="ECO:0000256" key="3">
    <source>
        <dbReference type="SAM" id="Phobius"/>
    </source>
</evidence>
<keyword evidence="3" id="KW-1133">Transmembrane helix</keyword>
<keyword evidence="3" id="KW-0812">Transmembrane</keyword>
<dbReference type="InterPro" id="IPR050327">
    <property type="entry name" value="Proton-linked_MCT"/>
</dbReference>
<feature type="transmembrane region" description="Helical" evidence="3">
    <location>
        <begin position="209"/>
        <end position="228"/>
    </location>
</feature>
<sequence length="408" mass="45019">VGLAMTGTALGFMAMPQIISRLLEVYEFCDTMLIIGALGLNALVGAALLQPVKWHLRTVVIEEEILLTDDGKTVQEKGNEASASLLKLPQSSGLQRQVSQTESCCSNRHSVTVGMPRNSSNTSFIGSRKRKTSTISNVSHVDLMGSTMHVHIESDSEDEDHNHDSHSNNEVENGHAKPENGKIKKQNKKKLPHKDSCWHRFVSVMDFDLLLSISYLNILFGLSLSYIAEMNFKLIIPFFMANLGYTKRDTALALTVMAISDIVARVIMPPIYDRLSYSRKSTLMVGLTCVAIARSVLAEQTSWTRLMAALVVHGFFRGFTLINNPLVISEAVVPEKFPAAYGLSMVAKGIFIVALGPLAGWIRDFTGSYSICLHVQSFMLMISVLVWLIEALVTSKSKRKTVDIVEPS</sequence>
<dbReference type="PROSITE" id="PS50850">
    <property type="entry name" value="MFS"/>
    <property type="match status" value="1"/>
</dbReference>
<feature type="region of interest" description="Disordered" evidence="2">
    <location>
        <begin position="107"/>
        <end position="129"/>
    </location>
</feature>
<feature type="transmembrane region" description="Helical" evidence="3">
    <location>
        <begin position="250"/>
        <end position="268"/>
    </location>
</feature>